<dbReference type="EMBL" id="AE017125">
    <property type="protein sequence ID" value="AAP78349.1"/>
    <property type="molecule type" value="Genomic_DNA"/>
</dbReference>
<accession>Q7VFC5</accession>
<proteinExistence type="predicted"/>
<keyword evidence="2" id="KW-1185">Reference proteome</keyword>
<dbReference type="STRING" id="235279.HH_1752"/>
<dbReference type="HOGENOM" id="CLU_1765512_0_0_7"/>
<reference evidence="1 2" key="1">
    <citation type="journal article" date="2003" name="Proc. Natl. Acad. Sci. U.S.A.">
        <title>The complete genome sequence of the carcinogenic bacterium Helicobacter hepaticus.</title>
        <authorList>
            <person name="Suerbaum S."/>
            <person name="Josenhans C."/>
            <person name="Sterzenbach T."/>
            <person name="Drescher B."/>
            <person name="Brandt P."/>
            <person name="Bell M."/>
            <person name="Droege M."/>
            <person name="Fartmann B."/>
            <person name="Fischer H.-P."/>
            <person name="Ge Z."/>
            <person name="Hoerster A."/>
            <person name="Holland R."/>
            <person name="Klein K."/>
            <person name="Koenig J."/>
            <person name="Macko L."/>
            <person name="Mendz G.L."/>
            <person name="Nyakatura G."/>
            <person name="Schauer D.B."/>
            <person name="Shen Z."/>
            <person name="Weber J."/>
            <person name="Frosch M."/>
            <person name="Fox J.G."/>
        </authorList>
    </citation>
    <scope>NUCLEOTIDE SEQUENCE [LARGE SCALE GENOMIC DNA]</scope>
    <source>
        <strain evidence="2">ATCC 51449 / 3B1</strain>
    </source>
</reference>
<dbReference type="KEGG" id="hhe:HH_1752"/>
<evidence type="ECO:0000313" key="2">
    <source>
        <dbReference type="Proteomes" id="UP000002495"/>
    </source>
</evidence>
<name>Q7VFC5_HELHP</name>
<organism evidence="1 2">
    <name type="scientific">Helicobacter hepaticus (strain ATCC 51449 / 3B1)</name>
    <dbReference type="NCBI Taxonomy" id="235279"/>
    <lineage>
        <taxon>Bacteria</taxon>
        <taxon>Pseudomonadati</taxon>
        <taxon>Campylobacterota</taxon>
        <taxon>Epsilonproteobacteria</taxon>
        <taxon>Campylobacterales</taxon>
        <taxon>Helicobacteraceae</taxon>
        <taxon>Helicobacter</taxon>
    </lineage>
</organism>
<dbReference type="AlphaFoldDB" id="Q7VFC5"/>
<gene>
    <name evidence="1" type="ordered locus">HH_1752</name>
</gene>
<sequence>MGCESNQKINQIIIFIVLLLSFGYANPKEKDFVVDCDKCVIEVSFTEEEAERFKKEMGEDNFYDTADDANYYSYTLRKYLEVNGIESKHISRLETPYTKLIFPYVSDPQEQINAYFNITNPKYPKENE</sequence>
<evidence type="ECO:0000313" key="1">
    <source>
        <dbReference type="EMBL" id="AAP78349.1"/>
    </source>
</evidence>
<protein>
    <submittedName>
        <fullName evidence="1">Uncharacterized protein</fullName>
    </submittedName>
</protein>
<dbReference type="Proteomes" id="UP000002495">
    <property type="component" value="Chromosome"/>
</dbReference>
<dbReference type="RefSeq" id="WP_011116591.1">
    <property type="nucleotide sequence ID" value="NC_004917.1"/>
</dbReference>